<comment type="caution">
    <text evidence="1">The sequence shown here is derived from an EMBL/GenBank/DDBJ whole genome shotgun (WGS) entry which is preliminary data.</text>
</comment>
<evidence type="ECO:0000313" key="1">
    <source>
        <dbReference type="EMBL" id="KAK0441765.1"/>
    </source>
</evidence>
<evidence type="ECO:0000313" key="2">
    <source>
        <dbReference type="Proteomes" id="UP001175211"/>
    </source>
</evidence>
<gene>
    <name evidence="1" type="ORF">EV420DRAFT_1278538</name>
</gene>
<proteinExistence type="predicted"/>
<sequence>MSGNAGANSQWCTVCNCPLQERNTCYHLWTKRNVGEMRKYAYTWQDATTTKEREEIFNIHRVRWSELWRLPYWDLTHMLVIDSMHCILLGLVCYHCRYVLGIDAKKAEFQSRPPPAFLHDWVLPHKDVPEPYCVLLDHECKQVTAIHKLLMTPLKGEGSITEAQLSKQLLSKNAQPLKFVGYTLGTLKYTIHVHEKAKEVVAKAKSQLVALLVEWVTIFFFVASFIQADHDLFSQRKKKDLSANHDSTIINLVSLCHIQTVIKETTTPSWINSVPANYGEASAGSLKADEWRILSTVYLPIALVTLWGDNNRQDPGENSRSLQVLNHTMALFQAVGVVCRYSMNSQRAETYCKLIKEWVDGLLDIHPHTWLHHT</sequence>
<keyword evidence="2" id="KW-1185">Reference proteome</keyword>
<dbReference type="PANTHER" id="PTHR46579">
    <property type="entry name" value="F5/8 TYPE C DOMAIN-CONTAINING PROTEIN-RELATED"/>
    <property type="match status" value="1"/>
</dbReference>
<dbReference type="Proteomes" id="UP001175211">
    <property type="component" value="Unassembled WGS sequence"/>
</dbReference>
<dbReference type="GeneID" id="85351638"/>
<dbReference type="RefSeq" id="XP_060324104.1">
    <property type="nucleotide sequence ID" value="XM_060468090.1"/>
</dbReference>
<accession>A0AA39JGY8</accession>
<dbReference type="PANTHER" id="PTHR46579:SF1">
    <property type="entry name" value="F5_8 TYPE C DOMAIN-CONTAINING PROTEIN"/>
    <property type="match status" value="1"/>
</dbReference>
<protein>
    <submittedName>
        <fullName evidence="1">Uncharacterized protein</fullName>
    </submittedName>
</protein>
<name>A0AA39JGY8_ARMTA</name>
<dbReference type="EMBL" id="JAUEPS010000067">
    <property type="protein sequence ID" value="KAK0441765.1"/>
    <property type="molecule type" value="Genomic_DNA"/>
</dbReference>
<organism evidence="1 2">
    <name type="scientific">Armillaria tabescens</name>
    <name type="common">Ringless honey mushroom</name>
    <name type="synonym">Agaricus tabescens</name>
    <dbReference type="NCBI Taxonomy" id="1929756"/>
    <lineage>
        <taxon>Eukaryota</taxon>
        <taxon>Fungi</taxon>
        <taxon>Dikarya</taxon>
        <taxon>Basidiomycota</taxon>
        <taxon>Agaricomycotina</taxon>
        <taxon>Agaricomycetes</taxon>
        <taxon>Agaricomycetidae</taxon>
        <taxon>Agaricales</taxon>
        <taxon>Marasmiineae</taxon>
        <taxon>Physalacriaceae</taxon>
        <taxon>Desarmillaria</taxon>
    </lineage>
</organism>
<reference evidence="1" key="1">
    <citation type="submission" date="2023-06" db="EMBL/GenBank/DDBJ databases">
        <authorList>
            <consortium name="Lawrence Berkeley National Laboratory"/>
            <person name="Ahrendt S."/>
            <person name="Sahu N."/>
            <person name="Indic B."/>
            <person name="Wong-Bajracharya J."/>
            <person name="Merenyi Z."/>
            <person name="Ke H.-M."/>
            <person name="Monk M."/>
            <person name="Kocsube S."/>
            <person name="Drula E."/>
            <person name="Lipzen A."/>
            <person name="Balint B."/>
            <person name="Henrissat B."/>
            <person name="Andreopoulos B."/>
            <person name="Martin F.M."/>
            <person name="Harder C.B."/>
            <person name="Rigling D."/>
            <person name="Ford K.L."/>
            <person name="Foster G.D."/>
            <person name="Pangilinan J."/>
            <person name="Papanicolaou A."/>
            <person name="Barry K."/>
            <person name="LaButti K."/>
            <person name="Viragh M."/>
            <person name="Koriabine M."/>
            <person name="Yan M."/>
            <person name="Riley R."/>
            <person name="Champramary S."/>
            <person name="Plett K.L."/>
            <person name="Tsai I.J."/>
            <person name="Slot J."/>
            <person name="Sipos G."/>
            <person name="Plett J."/>
            <person name="Nagy L.G."/>
            <person name="Grigoriev I.V."/>
        </authorList>
    </citation>
    <scope>NUCLEOTIDE SEQUENCE</scope>
    <source>
        <strain evidence="1">CCBAS 213</strain>
    </source>
</reference>
<dbReference type="AlphaFoldDB" id="A0AA39JGY8"/>